<dbReference type="AlphaFoldDB" id="Q02B63"/>
<proteinExistence type="predicted"/>
<dbReference type="Pfam" id="PF19051">
    <property type="entry name" value="GFO_IDH_MocA_C2"/>
    <property type="match status" value="2"/>
</dbReference>
<organism evidence="3">
    <name type="scientific">Solibacter usitatus (strain Ellin6076)</name>
    <dbReference type="NCBI Taxonomy" id="234267"/>
    <lineage>
        <taxon>Bacteria</taxon>
        <taxon>Pseudomonadati</taxon>
        <taxon>Acidobacteriota</taxon>
        <taxon>Terriglobia</taxon>
        <taxon>Bryobacterales</taxon>
        <taxon>Solibacteraceae</taxon>
        <taxon>Candidatus Solibacter</taxon>
    </lineage>
</organism>
<dbReference type="SUPFAM" id="SSF51735">
    <property type="entry name" value="NAD(P)-binding Rossmann-fold domains"/>
    <property type="match status" value="1"/>
</dbReference>
<dbReference type="GO" id="GO:0000166">
    <property type="term" value="F:nucleotide binding"/>
    <property type="evidence" value="ECO:0007669"/>
    <property type="project" value="InterPro"/>
</dbReference>
<dbReference type="Gene3D" id="3.40.50.720">
    <property type="entry name" value="NAD(P)-binding Rossmann-like Domain"/>
    <property type="match status" value="1"/>
</dbReference>
<protein>
    <submittedName>
        <fullName evidence="3">Oxidoreductase domain protein</fullName>
    </submittedName>
</protein>
<feature type="domain" description="Gfo/Idh/MocA-like oxidoreductase N-terminal" evidence="1">
    <location>
        <begin position="34"/>
        <end position="157"/>
    </location>
</feature>
<sequence precursor="true">MDRLGMHRRYFLSSAAAAGVALRSRAIASPNDTVRVACVGFRGRGKDHIRAYSQMPNVEIAALCDVDESVLNAQLAAVEKAKGKRPAAFTDLRKLLEDNSIDAVSIATPNHNHALQTIWACQAGKDVYVEKPCSHNMFEARQIVAAAQKYGRMVQQGSQQRSGAGRVVVQHIREGLLGDVYMARGLCFKWRDTIGRKPVERVPPGVHYDLWLGPAPQHEYTANRLHYNWHWFWAYGNGDLGNQGIHQLDMARWGLGVKYPDKVSATGGHFMFDDDQETPNTLTATFEFNQGSAKKIIVFEVRHWMSNHEAGIGEPKPGNTVGTTFYGSKGYLSMSDEDSHRYETWLGREQAPGPGSAAPELMGNHWANFIDAVRSRKASDLNAPIEEGAISTTLVHLANISYRLGRTLHFDSASYSCTGDAEANRMFTREYRKPFVVPEKV</sequence>
<gene>
    <name evidence="3" type="ordered locus">Acid_0702</name>
</gene>
<name>Q02B63_SOLUE</name>
<evidence type="ECO:0000259" key="2">
    <source>
        <dbReference type="Pfam" id="PF19051"/>
    </source>
</evidence>
<evidence type="ECO:0000313" key="3">
    <source>
        <dbReference type="EMBL" id="ABJ81703.1"/>
    </source>
</evidence>
<dbReference type="InterPro" id="IPR050463">
    <property type="entry name" value="Gfo/Idh/MocA_oxidrdct_glycsds"/>
</dbReference>
<dbReference type="KEGG" id="sus:Acid_0702"/>
<feature type="domain" description="Gfo/Idh/MocA-like oxidoreductase bacterial type C-terminal" evidence="2">
    <location>
        <begin position="365"/>
        <end position="435"/>
    </location>
</feature>
<evidence type="ECO:0000259" key="1">
    <source>
        <dbReference type="Pfam" id="PF01408"/>
    </source>
</evidence>
<dbReference type="InterPro" id="IPR036291">
    <property type="entry name" value="NAD(P)-bd_dom_sf"/>
</dbReference>
<dbReference type="PANTHER" id="PTHR43818:SF5">
    <property type="entry name" value="OXIDOREDUCTASE FAMILY PROTEIN"/>
    <property type="match status" value="1"/>
</dbReference>
<dbReference type="eggNOG" id="COG0673">
    <property type="taxonomic scope" value="Bacteria"/>
</dbReference>
<dbReference type="InterPro" id="IPR000683">
    <property type="entry name" value="Gfo/Idh/MocA-like_OxRdtase_N"/>
</dbReference>
<dbReference type="EMBL" id="CP000473">
    <property type="protein sequence ID" value="ABJ81703.1"/>
    <property type="molecule type" value="Genomic_DNA"/>
</dbReference>
<dbReference type="Gene3D" id="3.30.360.10">
    <property type="entry name" value="Dihydrodipicolinate Reductase, domain 2"/>
    <property type="match status" value="1"/>
</dbReference>
<accession>Q02B63</accession>
<dbReference type="InParanoid" id="Q02B63"/>
<dbReference type="Pfam" id="PF01408">
    <property type="entry name" value="GFO_IDH_MocA"/>
    <property type="match status" value="1"/>
</dbReference>
<dbReference type="SUPFAM" id="SSF55347">
    <property type="entry name" value="Glyceraldehyde-3-phosphate dehydrogenase-like, C-terminal domain"/>
    <property type="match status" value="1"/>
</dbReference>
<reference evidence="3" key="1">
    <citation type="submission" date="2006-10" db="EMBL/GenBank/DDBJ databases">
        <title>Complete sequence of Solibacter usitatus Ellin6076.</title>
        <authorList>
            <consortium name="US DOE Joint Genome Institute"/>
            <person name="Copeland A."/>
            <person name="Lucas S."/>
            <person name="Lapidus A."/>
            <person name="Barry K."/>
            <person name="Detter J.C."/>
            <person name="Glavina del Rio T."/>
            <person name="Hammon N."/>
            <person name="Israni S."/>
            <person name="Dalin E."/>
            <person name="Tice H."/>
            <person name="Pitluck S."/>
            <person name="Thompson L.S."/>
            <person name="Brettin T."/>
            <person name="Bruce D."/>
            <person name="Han C."/>
            <person name="Tapia R."/>
            <person name="Gilna P."/>
            <person name="Schmutz J."/>
            <person name="Larimer F."/>
            <person name="Land M."/>
            <person name="Hauser L."/>
            <person name="Kyrpides N."/>
            <person name="Mikhailova N."/>
            <person name="Janssen P.H."/>
            <person name="Kuske C.R."/>
            <person name="Richardson P."/>
        </authorList>
    </citation>
    <scope>NUCLEOTIDE SEQUENCE</scope>
    <source>
        <strain evidence="3">Ellin6076</strain>
    </source>
</reference>
<dbReference type="OrthoDB" id="9792935at2"/>
<dbReference type="HOGENOM" id="CLU_023194_24_0_0"/>
<dbReference type="InterPro" id="IPR043906">
    <property type="entry name" value="Gfo/Idh/MocA_OxRdtase_bact_C"/>
</dbReference>
<feature type="domain" description="Gfo/Idh/MocA-like oxidoreductase bacterial type C-terminal" evidence="2">
    <location>
        <begin position="187"/>
        <end position="256"/>
    </location>
</feature>
<dbReference type="STRING" id="234267.Acid_0702"/>
<dbReference type="PANTHER" id="PTHR43818">
    <property type="entry name" value="BCDNA.GH03377"/>
    <property type="match status" value="1"/>
</dbReference>